<proteinExistence type="predicted"/>
<gene>
    <name evidence="1" type="ORF">E4P47_06900</name>
</gene>
<dbReference type="STRING" id="1122973.GCA_000379925_00729"/>
<dbReference type="RefSeq" id="WP_018357985.1">
    <property type="nucleotide sequence ID" value="NZ_CP197400.1"/>
</dbReference>
<protein>
    <submittedName>
        <fullName evidence="1">Uncharacterized protein</fullName>
    </submittedName>
</protein>
<dbReference type="EMBL" id="SPNC01000106">
    <property type="protein sequence ID" value="TFH94574.1"/>
    <property type="molecule type" value="Genomic_DNA"/>
</dbReference>
<name>A0A4Y8WN13_9PORP</name>
<dbReference type="AlphaFoldDB" id="A0A4Y8WN13"/>
<dbReference type="Proteomes" id="UP000297225">
    <property type="component" value="Unassembled WGS sequence"/>
</dbReference>
<keyword evidence="2" id="KW-1185">Reference proteome</keyword>
<evidence type="ECO:0000313" key="1">
    <source>
        <dbReference type="EMBL" id="TFH94574.1"/>
    </source>
</evidence>
<dbReference type="OrthoDB" id="1115172at2"/>
<comment type="caution">
    <text evidence="1">The sequence shown here is derived from an EMBL/GenBank/DDBJ whole genome shotgun (WGS) entry which is preliminary data.</text>
</comment>
<reference evidence="1 2" key="1">
    <citation type="submission" date="2019-03" db="EMBL/GenBank/DDBJ databases">
        <title>Porphyromonas levii Isolated from the Uterus of Dairy Cows.</title>
        <authorList>
            <person name="Francis A.M."/>
        </authorList>
    </citation>
    <scope>NUCLEOTIDE SEQUENCE [LARGE SCALE GENOMIC DNA]</scope>
    <source>
        <strain evidence="1 2">AF5678</strain>
    </source>
</reference>
<sequence>MSNTEDKARQRKALMIVGAILLVGLIGIGIYTIINQRGQIQDIQAIAELEKQALQDEYNEVALQYEGFKIEVKNDSILQQLESEQAKVQRLMEELRTVKSSNAQRILELKRELETLRKVLRHYVVQIDSLNRANEQLRSENKDLTEQVSQVASERSQLRQEKEKLTEQVTLASKLSASGFKVTPLNSRGRETKRIHNMKQLQFTFTIEKNVTAKPGFRDIYMRISTPDDVLLQKPSESGTFSFEGSSVPYSIKRQIEYGGESTSVTMYWNIEEYLIEGSYRVELFADGYIIGRFNFSLG</sequence>
<evidence type="ECO:0000313" key="2">
    <source>
        <dbReference type="Proteomes" id="UP000297225"/>
    </source>
</evidence>
<dbReference type="GeneID" id="66796733"/>
<accession>A0A4Y8WN13</accession>
<organism evidence="1 2">
    <name type="scientific">Porphyromonas levii</name>
    <dbReference type="NCBI Taxonomy" id="28114"/>
    <lineage>
        <taxon>Bacteria</taxon>
        <taxon>Pseudomonadati</taxon>
        <taxon>Bacteroidota</taxon>
        <taxon>Bacteroidia</taxon>
        <taxon>Bacteroidales</taxon>
        <taxon>Porphyromonadaceae</taxon>
        <taxon>Porphyromonas</taxon>
    </lineage>
</organism>